<comment type="subcellular location">
    <subcellularLocation>
        <location evidence="1">Membrane</location>
        <topology evidence="1">Multi-pass membrane protein</topology>
    </subcellularLocation>
</comment>
<feature type="binding site" evidence="8">
    <location>
        <position position="61"/>
    </location>
    <ligand>
        <name>Na(+)</name>
        <dbReference type="ChEBI" id="CHEBI:29101"/>
        <label>1</label>
    </ligand>
</feature>
<evidence type="ECO:0000313" key="14">
    <source>
        <dbReference type="Proteomes" id="UP000283509"/>
    </source>
</evidence>
<evidence type="ECO:0000256" key="11">
    <source>
        <dbReference type="SAM" id="MobiDB-lite"/>
    </source>
</evidence>
<dbReference type="SUPFAM" id="SSF161070">
    <property type="entry name" value="SNF-like"/>
    <property type="match status" value="1"/>
</dbReference>
<feature type="compositionally biased region" description="Low complexity" evidence="11">
    <location>
        <begin position="590"/>
        <end position="611"/>
    </location>
</feature>
<feature type="region of interest" description="Disordered" evidence="11">
    <location>
        <begin position="18"/>
        <end position="38"/>
    </location>
</feature>
<proteinExistence type="inferred from homology"/>
<protein>
    <recommendedName>
        <fullName evidence="10">Transporter</fullName>
    </recommendedName>
</protein>
<feature type="transmembrane region" description="Helical" evidence="12">
    <location>
        <begin position="124"/>
        <end position="147"/>
    </location>
</feature>
<feature type="transmembrane region" description="Helical" evidence="12">
    <location>
        <begin position="319"/>
        <end position="344"/>
    </location>
</feature>
<feature type="transmembrane region" description="Helical" evidence="12">
    <location>
        <begin position="48"/>
        <end position="67"/>
    </location>
</feature>
<keyword evidence="7 12" id="KW-0472">Membrane</keyword>
<feature type="binding site" evidence="8">
    <location>
        <position position="325"/>
    </location>
    <ligand>
        <name>Na(+)</name>
        <dbReference type="ChEBI" id="CHEBI:29101"/>
        <label>1</label>
    </ligand>
</feature>
<dbReference type="PROSITE" id="PS00610">
    <property type="entry name" value="NA_NEUROTRAN_SYMP_1"/>
    <property type="match status" value="1"/>
</dbReference>
<evidence type="ECO:0000256" key="5">
    <source>
        <dbReference type="ARBA" id="ARBA00022847"/>
    </source>
</evidence>
<feature type="binding site" evidence="8">
    <location>
        <position position="393"/>
    </location>
    <ligand>
        <name>Na(+)</name>
        <dbReference type="ChEBI" id="CHEBI:29101"/>
        <label>1</label>
    </ligand>
</feature>
<feature type="transmembrane region" description="Helical" evidence="12">
    <location>
        <begin position="532"/>
        <end position="550"/>
    </location>
</feature>
<feature type="binding site" evidence="8">
    <location>
        <position position="54"/>
    </location>
    <ligand>
        <name>Na(+)</name>
        <dbReference type="ChEBI" id="CHEBI:29101"/>
        <label>1</label>
    </ligand>
</feature>
<dbReference type="GO" id="GO:0005886">
    <property type="term" value="C:plasma membrane"/>
    <property type="evidence" value="ECO:0007669"/>
    <property type="project" value="TreeGrafter"/>
</dbReference>
<organism evidence="13 14">
    <name type="scientific">Penaeus vannamei</name>
    <name type="common">Whiteleg shrimp</name>
    <name type="synonym">Litopenaeus vannamei</name>
    <dbReference type="NCBI Taxonomy" id="6689"/>
    <lineage>
        <taxon>Eukaryota</taxon>
        <taxon>Metazoa</taxon>
        <taxon>Ecdysozoa</taxon>
        <taxon>Arthropoda</taxon>
        <taxon>Crustacea</taxon>
        <taxon>Multicrustacea</taxon>
        <taxon>Malacostraca</taxon>
        <taxon>Eumalacostraca</taxon>
        <taxon>Eucarida</taxon>
        <taxon>Decapoda</taxon>
        <taxon>Dendrobranchiata</taxon>
        <taxon>Penaeoidea</taxon>
        <taxon>Penaeidae</taxon>
        <taxon>Penaeus</taxon>
    </lineage>
</organism>
<dbReference type="GO" id="GO:0089718">
    <property type="term" value="P:amino acid import across plasma membrane"/>
    <property type="evidence" value="ECO:0007669"/>
    <property type="project" value="TreeGrafter"/>
</dbReference>
<evidence type="ECO:0000256" key="2">
    <source>
        <dbReference type="ARBA" id="ARBA00006459"/>
    </source>
</evidence>
<evidence type="ECO:0000256" key="3">
    <source>
        <dbReference type="ARBA" id="ARBA00022448"/>
    </source>
</evidence>
<dbReference type="PRINTS" id="PR00176">
    <property type="entry name" value="NANEUSMPORT"/>
</dbReference>
<feature type="transmembrane region" description="Helical" evidence="12">
    <location>
        <begin position="286"/>
        <end position="307"/>
    </location>
</feature>
<keyword evidence="9" id="KW-1015">Disulfide bond</keyword>
<keyword evidence="8" id="KW-0479">Metal-binding</keyword>
<gene>
    <name evidence="13" type="ORF">C7M84_012305</name>
</gene>
<feature type="transmembrane region" description="Helical" evidence="12">
    <location>
        <begin position="208"/>
        <end position="228"/>
    </location>
</feature>
<reference evidence="13 14" key="1">
    <citation type="submission" date="2018-04" db="EMBL/GenBank/DDBJ databases">
        <authorList>
            <person name="Zhang X."/>
            <person name="Yuan J."/>
            <person name="Li F."/>
            <person name="Xiang J."/>
        </authorList>
    </citation>
    <scope>NUCLEOTIDE SEQUENCE [LARGE SCALE GENOMIC DNA]</scope>
    <source>
        <tissue evidence="13">Muscle</tissue>
    </source>
</reference>
<feature type="transmembrane region" description="Helical" evidence="12">
    <location>
        <begin position="449"/>
        <end position="471"/>
    </location>
</feature>
<keyword evidence="14" id="KW-1185">Reference proteome</keyword>
<comment type="caution">
    <text evidence="13">The sequence shown here is derived from an EMBL/GenBank/DDBJ whole genome shotgun (WGS) entry which is preliminary data.</text>
</comment>
<feature type="binding site" evidence="8">
    <location>
        <position position="293"/>
    </location>
    <ligand>
        <name>Na(+)</name>
        <dbReference type="ChEBI" id="CHEBI:29101"/>
        <label>1</label>
    </ligand>
</feature>
<feature type="binding site" evidence="8">
    <location>
        <position position="56"/>
    </location>
    <ligand>
        <name>Na(+)</name>
        <dbReference type="ChEBI" id="CHEBI:29101"/>
        <label>1</label>
    </ligand>
</feature>
<evidence type="ECO:0000256" key="10">
    <source>
        <dbReference type="RuleBase" id="RU003732"/>
    </source>
</evidence>
<feature type="transmembrane region" description="Helical" evidence="12">
    <location>
        <begin position="491"/>
        <end position="512"/>
    </location>
</feature>
<keyword evidence="4 10" id="KW-0812">Transmembrane</keyword>
<dbReference type="PROSITE" id="PS00754">
    <property type="entry name" value="NA_NEUROTRAN_SYMP_2"/>
    <property type="match status" value="1"/>
</dbReference>
<keyword evidence="8" id="KW-0915">Sodium</keyword>
<feature type="transmembrane region" description="Helical" evidence="12">
    <location>
        <begin position="237"/>
        <end position="257"/>
    </location>
</feature>
<feature type="binding site" evidence="8">
    <location>
        <position position="390"/>
    </location>
    <ligand>
        <name>Na(+)</name>
        <dbReference type="ChEBI" id="CHEBI:29101"/>
        <label>1</label>
    </ligand>
</feature>
<dbReference type="PANTHER" id="PTHR11616:SF241">
    <property type="entry name" value="SODIUM- AND CHLORIDE-DEPENDENT GLYCINE TRANSPORTER 2"/>
    <property type="match status" value="1"/>
</dbReference>
<dbReference type="InterPro" id="IPR037272">
    <property type="entry name" value="SNS_sf"/>
</dbReference>
<keyword evidence="5 10" id="KW-0769">Symport</keyword>
<dbReference type="NCBIfam" id="NF037979">
    <property type="entry name" value="Na_transp"/>
    <property type="match status" value="1"/>
</dbReference>
<name>A0A423SZ36_PENVA</name>
<evidence type="ECO:0000313" key="13">
    <source>
        <dbReference type="EMBL" id="ROT69491.1"/>
    </source>
</evidence>
<evidence type="ECO:0000256" key="8">
    <source>
        <dbReference type="PIRSR" id="PIRSR600175-1"/>
    </source>
</evidence>
<keyword evidence="6 12" id="KW-1133">Transmembrane helix</keyword>
<dbReference type="PANTHER" id="PTHR11616">
    <property type="entry name" value="SODIUM/CHLORIDE DEPENDENT TRANSPORTER"/>
    <property type="match status" value="1"/>
</dbReference>
<dbReference type="InterPro" id="IPR000175">
    <property type="entry name" value="Na/ntran_symport"/>
</dbReference>
<comment type="similarity">
    <text evidence="2 10">Belongs to the sodium:neurotransmitter symporter (SNF) (TC 2.A.22) family.</text>
</comment>
<evidence type="ECO:0000256" key="6">
    <source>
        <dbReference type="ARBA" id="ARBA00022989"/>
    </source>
</evidence>
<dbReference type="AlphaFoldDB" id="A0A423SZ36"/>
<evidence type="ECO:0000256" key="12">
    <source>
        <dbReference type="SAM" id="Phobius"/>
    </source>
</evidence>
<feature type="transmembrane region" description="Helical" evidence="12">
    <location>
        <begin position="74"/>
        <end position="93"/>
    </location>
</feature>
<feature type="transmembrane region" description="Helical" evidence="12">
    <location>
        <begin position="376"/>
        <end position="397"/>
    </location>
</feature>
<keyword evidence="3 10" id="KW-0813">Transport</keyword>
<feature type="binding site" evidence="8">
    <location>
        <position position="394"/>
    </location>
    <ligand>
        <name>Na(+)</name>
        <dbReference type="ChEBI" id="CHEBI:29101"/>
        <label>1</label>
    </ligand>
</feature>
<dbReference type="Pfam" id="PF00209">
    <property type="entry name" value="SNF"/>
    <property type="match status" value="1"/>
</dbReference>
<accession>A0A423SZ36</accession>
<evidence type="ECO:0000256" key="9">
    <source>
        <dbReference type="PIRSR" id="PIRSR600175-2"/>
    </source>
</evidence>
<feature type="region of interest" description="Disordered" evidence="11">
    <location>
        <begin position="589"/>
        <end position="634"/>
    </location>
</feature>
<dbReference type="PROSITE" id="PS50267">
    <property type="entry name" value="NA_NEUROTRAN_SYMP_3"/>
    <property type="match status" value="1"/>
</dbReference>
<reference evidence="13 14" key="2">
    <citation type="submission" date="2019-01" db="EMBL/GenBank/DDBJ databases">
        <title>The decoding of complex shrimp genome reveals the adaptation for benthos swimmer, frequently molting mechanism and breeding impact on genome.</title>
        <authorList>
            <person name="Sun Y."/>
            <person name="Gao Y."/>
            <person name="Yu Y."/>
        </authorList>
    </citation>
    <scope>NUCLEOTIDE SEQUENCE [LARGE SCALE GENOMIC DNA]</scope>
    <source>
        <tissue evidence="13">Muscle</tissue>
    </source>
</reference>
<dbReference type="GO" id="GO:0005283">
    <property type="term" value="F:amino acid:sodium symporter activity"/>
    <property type="evidence" value="ECO:0007669"/>
    <property type="project" value="TreeGrafter"/>
</dbReference>
<feature type="transmembrane region" description="Helical" evidence="12">
    <location>
        <begin position="418"/>
        <end position="443"/>
    </location>
</feature>
<dbReference type="OrthoDB" id="6581954at2759"/>
<sequence length="634" mass="69318">MFIIISGTQSALFSSKSAQGTVAARPSEMGRSPDEGHDRGHWGNKWDYLLSLAGYAIGIGNVWRFPYLCYRNGGGAFLVPYVIMLVLVGLPLFLLESAVGQFSSSSCLTLFSVAPMFKGIGYSSLLVTLIASTYYSVVVAYPLVFLFHSFSSQLPWASCGNYWNSPQCALIASTNFTNSTERAVSAADEFFHNRVLEISSNIDEPNGFVWPIVNTTLFVWTFVFLCVFRGVKVVGKVVWFTSSFPFLMLIILFFRGVTLPGAWDGIYFYIYPDFSKLGDLKVWADAAVQIFFSIGTGWGSLATLGSFNKFRNNCLRDALFVPVLNCATSFFAGFVVFSVLGFMAHKTGTSVDSVTAAGPALAFITYPEALSLMPFAPLWAVLFFLMLFFLGIDSIFVQIENLVTSVVDEFPVLRARKGWVTFAACALMFLGALSCCTRGGMYVLLLLDWYSASITVVFAGLCELIVFSYIYGAGRAVRDLQMMTKKAVGMFWYVAWISVTPLLLLFIFINSMASMTAVSYRDVIFPSWAQNVGWLSALASFAGVPAYARLMTGITPTSSWGPALEDHKAAWAEYVRSHPLRHRLLHPRFSPSASSPSGPTSSSYPSSSSSSAEAKLLELRPGGGDAAADKGSPV</sequence>
<dbReference type="Proteomes" id="UP000283509">
    <property type="component" value="Unassembled WGS sequence"/>
</dbReference>
<evidence type="ECO:0000256" key="4">
    <source>
        <dbReference type="ARBA" id="ARBA00022692"/>
    </source>
</evidence>
<dbReference type="GO" id="GO:0046872">
    <property type="term" value="F:metal ion binding"/>
    <property type="evidence" value="ECO:0007669"/>
    <property type="project" value="UniProtKB-KW"/>
</dbReference>
<evidence type="ECO:0000256" key="7">
    <source>
        <dbReference type="ARBA" id="ARBA00023136"/>
    </source>
</evidence>
<feature type="disulfide bond" evidence="9">
    <location>
        <begin position="159"/>
        <end position="168"/>
    </location>
</feature>
<evidence type="ECO:0000256" key="1">
    <source>
        <dbReference type="ARBA" id="ARBA00004141"/>
    </source>
</evidence>
<dbReference type="EMBL" id="QCYY01002560">
    <property type="protein sequence ID" value="ROT69491.1"/>
    <property type="molecule type" value="Genomic_DNA"/>
</dbReference>